<name>A0A165J064_XYLHT</name>
<dbReference type="RefSeq" id="XP_018191164.1">
    <property type="nucleotide sequence ID" value="XM_018336868.1"/>
</dbReference>
<feature type="signal peptide" evidence="1">
    <location>
        <begin position="1"/>
        <end position="29"/>
    </location>
</feature>
<proteinExistence type="predicted"/>
<sequence>MRTPIGCANFIGPVLLWFLIPFHLRVSHCAGLGRGRPARAPPSCLPTCLPLGRPPHPPSRHFIAHQSRAAGPCPRAMGQEGCGDDPPSCLVSITRASRANPLLPFARTLAGSIGFRSAYLRSYGVHYFLTLTGACEALNSREDLPFFSTP</sequence>
<evidence type="ECO:0000313" key="3">
    <source>
        <dbReference type="Proteomes" id="UP000076632"/>
    </source>
</evidence>
<dbReference type="InParanoid" id="A0A165J064"/>
<dbReference type="AlphaFoldDB" id="A0A165J064"/>
<organism evidence="2 3">
    <name type="scientific">Xylona heveae (strain CBS 132557 / TC161)</name>
    <dbReference type="NCBI Taxonomy" id="1328760"/>
    <lineage>
        <taxon>Eukaryota</taxon>
        <taxon>Fungi</taxon>
        <taxon>Dikarya</taxon>
        <taxon>Ascomycota</taxon>
        <taxon>Pezizomycotina</taxon>
        <taxon>Xylonomycetes</taxon>
        <taxon>Xylonales</taxon>
        <taxon>Xylonaceae</taxon>
        <taxon>Xylona</taxon>
    </lineage>
</organism>
<keyword evidence="1" id="KW-0732">Signal</keyword>
<feature type="chain" id="PRO_5007859669" description="Secreted protein" evidence="1">
    <location>
        <begin position="30"/>
        <end position="150"/>
    </location>
</feature>
<gene>
    <name evidence="2" type="ORF">L228DRAFT_79782</name>
</gene>
<evidence type="ECO:0000313" key="2">
    <source>
        <dbReference type="EMBL" id="KZF25609.1"/>
    </source>
</evidence>
<reference evidence="2 3" key="1">
    <citation type="journal article" date="2016" name="Fungal Biol.">
        <title>The genome of Xylona heveae provides a window into fungal endophytism.</title>
        <authorList>
            <person name="Gazis R."/>
            <person name="Kuo A."/>
            <person name="Riley R."/>
            <person name="LaButti K."/>
            <person name="Lipzen A."/>
            <person name="Lin J."/>
            <person name="Amirebrahimi M."/>
            <person name="Hesse C.N."/>
            <person name="Spatafora J.W."/>
            <person name="Henrissat B."/>
            <person name="Hainaut M."/>
            <person name="Grigoriev I.V."/>
            <person name="Hibbett D.S."/>
        </authorList>
    </citation>
    <scope>NUCLEOTIDE SEQUENCE [LARGE SCALE GENOMIC DNA]</scope>
    <source>
        <strain evidence="2 3">TC161</strain>
    </source>
</reference>
<dbReference type="GeneID" id="28902005"/>
<protein>
    <recommendedName>
        <fullName evidence="4">Secreted protein</fullName>
    </recommendedName>
</protein>
<accession>A0A165J064</accession>
<evidence type="ECO:0000256" key="1">
    <source>
        <dbReference type="SAM" id="SignalP"/>
    </source>
</evidence>
<dbReference type="EMBL" id="KV407455">
    <property type="protein sequence ID" value="KZF25609.1"/>
    <property type="molecule type" value="Genomic_DNA"/>
</dbReference>
<keyword evidence="3" id="KW-1185">Reference proteome</keyword>
<evidence type="ECO:0008006" key="4">
    <source>
        <dbReference type="Google" id="ProtNLM"/>
    </source>
</evidence>
<dbReference type="Proteomes" id="UP000076632">
    <property type="component" value="Unassembled WGS sequence"/>
</dbReference>